<dbReference type="NCBIfam" id="TIGR00205">
    <property type="entry name" value="fliE"/>
    <property type="match status" value="1"/>
</dbReference>
<reference evidence="7" key="1">
    <citation type="submission" date="2016-07" db="EMBL/GenBank/DDBJ databases">
        <authorList>
            <person name="Florea S."/>
            <person name="Webb J.S."/>
            <person name="Jaromczyk J."/>
            <person name="Schardl C.L."/>
        </authorList>
    </citation>
    <scope>NUCLEOTIDE SEQUENCE [LARGE SCALE GENOMIC DNA]</scope>
    <source>
        <strain evidence="7">KCTC 42131</strain>
    </source>
</reference>
<dbReference type="AlphaFoldDB" id="A0A1E8CHW2"/>
<name>A0A1E8CHW2_9GAMM</name>
<dbReference type="GO" id="GO:0005198">
    <property type="term" value="F:structural molecule activity"/>
    <property type="evidence" value="ECO:0007669"/>
    <property type="project" value="UniProtKB-UniRule"/>
</dbReference>
<evidence type="ECO:0000256" key="1">
    <source>
        <dbReference type="ARBA" id="ARBA00004117"/>
    </source>
</evidence>
<comment type="subcellular location">
    <subcellularLocation>
        <location evidence="1 5">Bacterial flagellum basal body</location>
    </subcellularLocation>
</comment>
<keyword evidence="7" id="KW-1185">Reference proteome</keyword>
<evidence type="ECO:0000256" key="5">
    <source>
        <dbReference type="HAMAP-Rule" id="MF_00724"/>
    </source>
</evidence>
<dbReference type="GO" id="GO:0009425">
    <property type="term" value="C:bacterial-type flagellum basal body"/>
    <property type="evidence" value="ECO:0007669"/>
    <property type="project" value="UniProtKB-SubCell"/>
</dbReference>
<keyword evidence="6" id="KW-0966">Cell projection</keyword>
<evidence type="ECO:0000256" key="4">
    <source>
        <dbReference type="ARBA" id="ARBA00023143"/>
    </source>
</evidence>
<keyword evidence="6" id="KW-0969">Cilium</keyword>
<dbReference type="HAMAP" id="MF_00724">
    <property type="entry name" value="FliE"/>
    <property type="match status" value="1"/>
</dbReference>
<dbReference type="PANTHER" id="PTHR34653">
    <property type="match status" value="1"/>
</dbReference>
<dbReference type="RefSeq" id="WP_070115665.1">
    <property type="nucleotide sequence ID" value="NZ_CAXATG010000002.1"/>
</dbReference>
<evidence type="ECO:0000313" key="7">
    <source>
        <dbReference type="Proteomes" id="UP000175669"/>
    </source>
</evidence>
<dbReference type="Pfam" id="PF02049">
    <property type="entry name" value="FliE"/>
    <property type="match status" value="1"/>
</dbReference>
<protein>
    <recommendedName>
        <fullName evidence="3 5">Flagellar hook-basal body complex protein FliE</fullName>
    </recommendedName>
</protein>
<keyword evidence="4 5" id="KW-0975">Bacterial flagellum</keyword>
<gene>
    <name evidence="5" type="primary">fliE</name>
    <name evidence="6" type="ORF">PHACT_01910</name>
</gene>
<evidence type="ECO:0000256" key="3">
    <source>
        <dbReference type="ARBA" id="ARBA00018024"/>
    </source>
</evidence>
<comment type="similarity">
    <text evidence="2 5">Belongs to the FliE family.</text>
</comment>
<sequence>MNGVTDRVDINQLLTQMRDIRGQMQTPAMQAPDLTNAVTEGRGVDGTQASDKVGFSDMLKQAVDSVNETQMQSSSLQRAFEMGDPEVDITQVMIQMQKASVSFEAMTQVRNRLVSAYQDIMNMPI</sequence>
<dbReference type="GO" id="GO:0071973">
    <property type="term" value="P:bacterial-type flagellum-dependent cell motility"/>
    <property type="evidence" value="ECO:0007669"/>
    <property type="project" value="InterPro"/>
</dbReference>
<dbReference type="PANTHER" id="PTHR34653:SF1">
    <property type="entry name" value="FLAGELLAR HOOK-BASAL BODY COMPLEX PROTEIN FLIE"/>
    <property type="match status" value="1"/>
</dbReference>
<dbReference type="EMBL" id="MASR01000001">
    <property type="protein sequence ID" value="OFE12041.1"/>
    <property type="molecule type" value="Genomic_DNA"/>
</dbReference>
<evidence type="ECO:0000256" key="2">
    <source>
        <dbReference type="ARBA" id="ARBA00009272"/>
    </source>
</evidence>
<dbReference type="InterPro" id="IPR001624">
    <property type="entry name" value="FliE"/>
</dbReference>
<organism evidence="6 7">
    <name type="scientific">Pseudohongiella acticola</name>
    <dbReference type="NCBI Taxonomy" id="1524254"/>
    <lineage>
        <taxon>Bacteria</taxon>
        <taxon>Pseudomonadati</taxon>
        <taxon>Pseudomonadota</taxon>
        <taxon>Gammaproteobacteria</taxon>
        <taxon>Pseudomonadales</taxon>
        <taxon>Pseudohongiellaceae</taxon>
        <taxon>Pseudohongiella</taxon>
    </lineage>
</organism>
<proteinExistence type="inferred from homology"/>
<keyword evidence="6" id="KW-0282">Flagellum</keyword>
<dbReference type="OrthoDB" id="8909229at2"/>
<comment type="caution">
    <text evidence="6">The sequence shown here is derived from an EMBL/GenBank/DDBJ whole genome shotgun (WGS) entry which is preliminary data.</text>
</comment>
<dbReference type="Proteomes" id="UP000175669">
    <property type="component" value="Unassembled WGS sequence"/>
</dbReference>
<dbReference type="GO" id="GO:0003774">
    <property type="term" value="F:cytoskeletal motor activity"/>
    <property type="evidence" value="ECO:0007669"/>
    <property type="project" value="InterPro"/>
</dbReference>
<dbReference type="PRINTS" id="PR01006">
    <property type="entry name" value="FLGHOOKFLIE"/>
</dbReference>
<dbReference type="STRING" id="1524254.PHACT_01910"/>
<accession>A0A1E8CHW2</accession>
<evidence type="ECO:0000313" key="6">
    <source>
        <dbReference type="EMBL" id="OFE12041.1"/>
    </source>
</evidence>